<dbReference type="PROSITE" id="PS00086">
    <property type="entry name" value="CYTOCHROME_P450"/>
    <property type="match status" value="1"/>
</dbReference>
<dbReference type="PANTHER" id="PTHR24287:SF1">
    <property type="entry name" value="P450, PUTATIVE (EUROFUNG)-RELATED"/>
    <property type="match status" value="1"/>
</dbReference>
<gene>
    <name evidence="11" type="ORF">B0A52_00727</name>
</gene>
<protein>
    <submittedName>
        <fullName evidence="11">Uncharacterized protein</fullName>
    </submittedName>
</protein>
<reference evidence="11 12" key="1">
    <citation type="submission" date="2017-03" db="EMBL/GenBank/DDBJ databases">
        <title>Genomes of endolithic fungi from Antarctica.</title>
        <authorList>
            <person name="Coleine C."/>
            <person name="Masonjones S."/>
            <person name="Stajich J.E."/>
        </authorList>
    </citation>
    <scope>NUCLEOTIDE SEQUENCE [LARGE SCALE GENOMIC DNA]</scope>
    <source>
        <strain evidence="11 12">CCFEE 6314</strain>
    </source>
</reference>
<keyword evidence="7 9" id="KW-0503">Monooxygenase</keyword>
<accession>A0A438NI19</accession>
<keyword evidence="5 9" id="KW-0560">Oxidoreductase</keyword>
<dbReference type="OrthoDB" id="1470350at2759"/>
<keyword evidence="10" id="KW-1133">Transmembrane helix</keyword>
<name>A0A438NI19_EXOME</name>
<dbReference type="InterPro" id="IPR001128">
    <property type="entry name" value="Cyt_P450"/>
</dbReference>
<comment type="similarity">
    <text evidence="2 9">Belongs to the cytochrome P450 family.</text>
</comment>
<dbReference type="VEuPathDB" id="FungiDB:PV10_00210"/>
<evidence type="ECO:0000313" key="11">
    <source>
        <dbReference type="EMBL" id="RVX75374.1"/>
    </source>
</evidence>
<evidence type="ECO:0000256" key="10">
    <source>
        <dbReference type="SAM" id="Phobius"/>
    </source>
</evidence>
<evidence type="ECO:0000256" key="1">
    <source>
        <dbReference type="ARBA" id="ARBA00001971"/>
    </source>
</evidence>
<dbReference type="InterPro" id="IPR047146">
    <property type="entry name" value="Cyt_P450_E_CYP52_fungi"/>
</dbReference>
<feature type="binding site" description="axial binding residue" evidence="8">
    <location>
        <position position="474"/>
    </location>
    <ligand>
        <name>heme</name>
        <dbReference type="ChEBI" id="CHEBI:30413"/>
    </ligand>
    <ligandPart>
        <name>Fe</name>
        <dbReference type="ChEBI" id="CHEBI:18248"/>
    </ligandPart>
</feature>
<dbReference type="PANTHER" id="PTHR24287">
    <property type="entry name" value="P450, PUTATIVE (EUROFUNG)-RELATED"/>
    <property type="match status" value="1"/>
</dbReference>
<keyword evidence="3 8" id="KW-0349">Heme</keyword>
<dbReference type="GO" id="GO:0016712">
    <property type="term" value="F:oxidoreductase activity, acting on paired donors, with incorporation or reduction of molecular oxygen, reduced flavin or flavoprotein as one donor, and incorporation of one atom of oxygen"/>
    <property type="evidence" value="ECO:0007669"/>
    <property type="project" value="InterPro"/>
</dbReference>
<proteinExistence type="inferred from homology"/>
<dbReference type="Gene3D" id="1.10.630.10">
    <property type="entry name" value="Cytochrome P450"/>
    <property type="match status" value="1"/>
</dbReference>
<evidence type="ECO:0000256" key="7">
    <source>
        <dbReference type="ARBA" id="ARBA00023033"/>
    </source>
</evidence>
<dbReference type="CDD" id="cd11063">
    <property type="entry name" value="CYP52"/>
    <property type="match status" value="1"/>
</dbReference>
<dbReference type="GO" id="GO:0020037">
    <property type="term" value="F:heme binding"/>
    <property type="evidence" value="ECO:0007669"/>
    <property type="project" value="InterPro"/>
</dbReference>
<dbReference type="PRINTS" id="PR00385">
    <property type="entry name" value="P450"/>
</dbReference>
<evidence type="ECO:0000256" key="8">
    <source>
        <dbReference type="PIRSR" id="PIRSR602402-1"/>
    </source>
</evidence>
<keyword evidence="4 8" id="KW-0479">Metal-binding</keyword>
<evidence type="ECO:0000256" key="5">
    <source>
        <dbReference type="ARBA" id="ARBA00023002"/>
    </source>
</evidence>
<dbReference type="InterPro" id="IPR002974">
    <property type="entry name" value="Cyt_P450_E_CYP52_ascomycetes"/>
</dbReference>
<dbReference type="AlphaFoldDB" id="A0A438NI19"/>
<dbReference type="Proteomes" id="UP000288859">
    <property type="component" value="Unassembled WGS sequence"/>
</dbReference>
<dbReference type="EMBL" id="NAJM01000002">
    <property type="protein sequence ID" value="RVX75374.1"/>
    <property type="molecule type" value="Genomic_DNA"/>
</dbReference>
<dbReference type="GO" id="GO:0005506">
    <property type="term" value="F:iron ion binding"/>
    <property type="evidence" value="ECO:0007669"/>
    <property type="project" value="InterPro"/>
</dbReference>
<dbReference type="InterPro" id="IPR002402">
    <property type="entry name" value="Cyt_P450_E_grp-II"/>
</dbReference>
<comment type="caution">
    <text evidence="11">The sequence shown here is derived from an EMBL/GenBank/DDBJ whole genome shotgun (WGS) entry which is preliminary data.</text>
</comment>
<dbReference type="PRINTS" id="PR00464">
    <property type="entry name" value="EP450II"/>
</dbReference>
<keyword evidence="6 8" id="KW-0408">Iron</keyword>
<evidence type="ECO:0000256" key="3">
    <source>
        <dbReference type="ARBA" id="ARBA00022617"/>
    </source>
</evidence>
<evidence type="ECO:0000313" key="12">
    <source>
        <dbReference type="Proteomes" id="UP000288859"/>
    </source>
</evidence>
<comment type="cofactor">
    <cofactor evidence="1 8">
        <name>heme</name>
        <dbReference type="ChEBI" id="CHEBI:30413"/>
    </cofactor>
</comment>
<evidence type="ECO:0000256" key="2">
    <source>
        <dbReference type="ARBA" id="ARBA00010617"/>
    </source>
</evidence>
<dbReference type="InterPro" id="IPR036396">
    <property type="entry name" value="Cyt_P450_sf"/>
</dbReference>
<dbReference type="InterPro" id="IPR017972">
    <property type="entry name" value="Cyt_P450_CS"/>
</dbReference>
<dbReference type="PRINTS" id="PR01239">
    <property type="entry name" value="EP450IICYP52"/>
</dbReference>
<keyword evidence="10" id="KW-0472">Membrane</keyword>
<keyword evidence="10" id="KW-0812">Transmembrane</keyword>
<organism evidence="11 12">
    <name type="scientific">Exophiala mesophila</name>
    <name type="common">Black yeast-like fungus</name>
    <dbReference type="NCBI Taxonomy" id="212818"/>
    <lineage>
        <taxon>Eukaryota</taxon>
        <taxon>Fungi</taxon>
        <taxon>Dikarya</taxon>
        <taxon>Ascomycota</taxon>
        <taxon>Pezizomycotina</taxon>
        <taxon>Eurotiomycetes</taxon>
        <taxon>Chaetothyriomycetidae</taxon>
        <taxon>Chaetothyriales</taxon>
        <taxon>Herpotrichiellaceae</taxon>
        <taxon>Exophiala</taxon>
    </lineage>
</organism>
<evidence type="ECO:0000256" key="9">
    <source>
        <dbReference type="RuleBase" id="RU000461"/>
    </source>
</evidence>
<dbReference type="Pfam" id="PF00067">
    <property type="entry name" value="p450"/>
    <property type="match status" value="1"/>
</dbReference>
<evidence type="ECO:0000256" key="4">
    <source>
        <dbReference type="ARBA" id="ARBA00022723"/>
    </source>
</evidence>
<feature type="transmembrane region" description="Helical" evidence="10">
    <location>
        <begin position="6"/>
        <end position="28"/>
    </location>
</feature>
<evidence type="ECO:0000256" key="6">
    <source>
        <dbReference type="ARBA" id="ARBA00023004"/>
    </source>
</evidence>
<dbReference type="SUPFAM" id="SSF48264">
    <property type="entry name" value="Cytochrome P450"/>
    <property type="match status" value="1"/>
</dbReference>
<sequence>MIDLGRYVAAACGLLATYVAYWTVSRFLTNRRHARRAQQLGCQEPWDRPYRLPLAYDLIQEIQKAEAENVVPDYFMEMYDMVGKRATWRQNFLGIRNIVTNDPKNIQAVLATQFNDFAIGSTRRNNFYPMFGNGVFTVDGKSWEHARGMLRPQFARQQVSDLQLEEIHVTDMFKQLPAGTDGWTEFTDLVPLFFRLTLDSATEFLFGQSVHSQNAAGKYGEKRVVEKGGLDWASFAKCFDAGTMTIAHRGRLGDLYWLHNPADFKVNSREVHKFADYYVNLALTDPASLGGHNSELGDKERYIFLKELVQQTRDPLELRSQLLNILLAGRDTTAGLLGWVFYSLVRHPHVFKKLRQILLDDFGTYQNPKNLSFENLKGCTYLQHILSETLRLYPTVPINSRRAVRDTTLPRGGGPDGTAPLYIKEGQEVNYIVHIMHHRKDIWGPDADEFNPERWVGRKVGWEFLPFNGGPRICLGQQFALTEAGYVITRMMQKFDAIETNETDPIVRHQFSLTTSPYRLPLRLHVAKE</sequence>